<dbReference type="InterPro" id="IPR050833">
    <property type="entry name" value="Poly_Biosynth_Transport"/>
</dbReference>
<feature type="transmembrane region" description="Helical" evidence="6">
    <location>
        <begin position="330"/>
        <end position="350"/>
    </location>
</feature>
<evidence type="ECO:0000313" key="7">
    <source>
        <dbReference type="EMBL" id="PKQ43530.1"/>
    </source>
</evidence>
<feature type="transmembrane region" description="Helical" evidence="6">
    <location>
        <begin position="219"/>
        <end position="239"/>
    </location>
</feature>
<proteinExistence type="predicted"/>
<evidence type="ECO:0000313" key="8">
    <source>
        <dbReference type="Proteomes" id="UP000233435"/>
    </source>
</evidence>
<dbReference type="AlphaFoldDB" id="A0A2N3HEW9"/>
<dbReference type="PANTHER" id="PTHR30250:SF11">
    <property type="entry name" value="O-ANTIGEN TRANSPORTER-RELATED"/>
    <property type="match status" value="1"/>
</dbReference>
<keyword evidence="3 6" id="KW-0812">Transmembrane</keyword>
<dbReference type="PANTHER" id="PTHR30250">
    <property type="entry name" value="PST FAMILY PREDICTED COLANIC ACID TRANSPORTER"/>
    <property type="match status" value="1"/>
</dbReference>
<feature type="transmembrane region" description="Helical" evidence="6">
    <location>
        <begin position="51"/>
        <end position="68"/>
    </location>
</feature>
<evidence type="ECO:0000256" key="1">
    <source>
        <dbReference type="ARBA" id="ARBA00004651"/>
    </source>
</evidence>
<feature type="transmembrane region" description="Helical" evidence="6">
    <location>
        <begin position="149"/>
        <end position="166"/>
    </location>
</feature>
<protein>
    <submittedName>
        <fullName evidence="7">Uncharacterized protein</fullName>
    </submittedName>
</protein>
<dbReference type="Proteomes" id="UP000233435">
    <property type="component" value="Unassembled WGS sequence"/>
</dbReference>
<feature type="transmembrane region" description="Helical" evidence="6">
    <location>
        <begin position="172"/>
        <end position="191"/>
    </location>
</feature>
<feature type="transmembrane region" description="Helical" evidence="6">
    <location>
        <begin position="423"/>
        <end position="442"/>
    </location>
</feature>
<keyword evidence="2" id="KW-1003">Cell membrane</keyword>
<name>A0A2N3HEW9_9FLAO</name>
<accession>A0A2N3HEW9</accession>
<feature type="transmembrane region" description="Helical" evidence="6">
    <location>
        <begin position="448"/>
        <end position="467"/>
    </location>
</feature>
<evidence type="ECO:0000256" key="6">
    <source>
        <dbReference type="SAM" id="Phobius"/>
    </source>
</evidence>
<dbReference type="OrthoDB" id="88014at2"/>
<dbReference type="GO" id="GO:0005886">
    <property type="term" value="C:plasma membrane"/>
    <property type="evidence" value="ECO:0007669"/>
    <property type="project" value="UniProtKB-SubCell"/>
</dbReference>
<feature type="transmembrane region" description="Helical" evidence="6">
    <location>
        <begin position="362"/>
        <end position="381"/>
    </location>
</feature>
<keyword evidence="8" id="KW-1185">Reference proteome</keyword>
<comment type="caution">
    <text evidence="7">The sequence shown here is derived from an EMBL/GenBank/DDBJ whole genome shotgun (WGS) entry which is preliminary data.</text>
</comment>
<keyword evidence="5 6" id="KW-0472">Membrane</keyword>
<reference evidence="7 8" key="1">
    <citation type="submission" date="2017-12" db="EMBL/GenBank/DDBJ databases">
        <title>Confluentibacter flavum sp. nov., isolated from the saline lake.</title>
        <authorList>
            <person name="Yu L."/>
        </authorList>
    </citation>
    <scope>NUCLEOTIDE SEQUENCE [LARGE SCALE GENOMIC DNA]</scope>
    <source>
        <strain evidence="7 8">3B</strain>
    </source>
</reference>
<feature type="transmembrane region" description="Helical" evidence="6">
    <location>
        <begin position="12"/>
        <end position="31"/>
    </location>
</feature>
<comment type="subcellular location">
    <subcellularLocation>
        <location evidence="1">Cell membrane</location>
        <topology evidence="1">Multi-pass membrane protein</topology>
    </subcellularLocation>
</comment>
<feature type="transmembrane region" description="Helical" evidence="6">
    <location>
        <begin position="387"/>
        <end position="411"/>
    </location>
</feature>
<dbReference type="EMBL" id="PJEO01000057">
    <property type="protein sequence ID" value="PKQ43530.1"/>
    <property type="molecule type" value="Genomic_DNA"/>
</dbReference>
<keyword evidence="4 6" id="KW-1133">Transmembrane helix</keyword>
<feature type="transmembrane region" description="Helical" evidence="6">
    <location>
        <begin position="112"/>
        <end position="129"/>
    </location>
</feature>
<gene>
    <name evidence="7" type="ORF">CSW08_17830</name>
</gene>
<organism evidence="7 8">
    <name type="scientific">Confluentibacter flavum</name>
    <dbReference type="NCBI Taxonomy" id="1909700"/>
    <lineage>
        <taxon>Bacteria</taxon>
        <taxon>Pseudomonadati</taxon>
        <taxon>Bacteroidota</taxon>
        <taxon>Flavobacteriia</taxon>
        <taxon>Flavobacteriales</taxon>
        <taxon>Flavobacteriaceae</taxon>
        <taxon>Confluentibacter</taxon>
    </lineage>
</organism>
<sequence length="487" mass="55758">MKRNKTHKQVFWFTIINYVGVVIGVISTVFIYPYDKEFLGMVRYVDSMAQMLFPIMVFGGAQALIHFYPSLTKHNKNRLFKYGIVTVLGLSLVILVVLLFGKTFIDWDNYKYVFYAFPLAFSLAFVELFKRQATNIEKLEIPTLYEKIIPKVSLPIIFLLLIAEHLDKISALVAFIGSYFILLLLMVLYVLRHYRLHSGYNFKSLFNEVPKMEYYKYSFYSFLGSFGALFAFRIDAFMIPEFLSFEANGTFNIGVALATSLAIPATGMFAIYAPKISAYLKNDGIVELGKKYIETAKLLFFIGAILYTAVILGIESFFRMLPTYDNLVDSIPIIMLLGFNVLFNMSTGFNSEIISYSKYYRFNIIAILVLSVLNICLNLFFLTQTNLGIIGVAYASLIAMISFNCSKLIFIHKKFGILPFDKNYLKLIGMVSVVFLICYLLPENSSTVLNLLLKVGLNTCVIILVTYKMEWVYSLNYWVDKLIKPDK</sequence>
<evidence type="ECO:0000256" key="5">
    <source>
        <dbReference type="ARBA" id="ARBA00023136"/>
    </source>
</evidence>
<evidence type="ECO:0000256" key="3">
    <source>
        <dbReference type="ARBA" id="ARBA00022692"/>
    </source>
</evidence>
<feature type="transmembrane region" description="Helical" evidence="6">
    <location>
        <begin position="80"/>
        <end position="100"/>
    </location>
</feature>
<evidence type="ECO:0000256" key="4">
    <source>
        <dbReference type="ARBA" id="ARBA00022989"/>
    </source>
</evidence>
<evidence type="ECO:0000256" key="2">
    <source>
        <dbReference type="ARBA" id="ARBA00022475"/>
    </source>
</evidence>
<feature type="transmembrane region" description="Helical" evidence="6">
    <location>
        <begin position="298"/>
        <end position="318"/>
    </location>
</feature>
<dbReference type="RefSeq" id="WP_106661276.1">
    <property type="nucleotide sequence ID" value="NZ_PJEO01000057.1"/>
</dbReference>
<feature type="transmembrane region" description="Helical" evidence="6">
    <location>
        <begin position="251"/>
        <end position="272"/>
    </location>
</feature>